<keyword evidence="8" id="KW-0675">Receptor</keyword>
<evidence type="ECO:0000256" key="2">
    <source>
        <dbReference type="ARBA" id="ARBA00022475"/>
    </source>
</evidence>
<evidence type="ECO:0000256" key="10">
    <source>
        <dbReference type="SAM" id="Phobius"/>
    </source>
</evidence>
<evidence type="ECO:0000256" key="3">
    <source>
        <dbReference type="ARBA" id="ARBA00022606"/>
    </source>
</evidence>
<proteinExistence type="predicted"/>
<feature type="transmembrane region" description="Helical" evidence="10">
    <location>
        <begin position="159"/>
        <end position="182"/>
    </location>
</feature>
<evidence type="ECO:0000313" key="11">
    <source>
        <dbReference type="EMBL" id="KAG7310101.1"/>
    </source>
</evidence>
<comment type="caution">
    <text evidence="11">The sequence shown here is derived from an EMBL/GenBank/DDBJ whole genome shotgun (WGS) entry which is preliminary data.</text>
</comment>
<dbReference type="EMBL" id="JAHIBW010000006">
    <property type="protein sequence ID" value="KAG7310101.1"/>
    <property type="molecule type" value="Genomic_DNA"/>
</dbReference>
<keyword evidence="4 10" id="KW-0812">Transmembrane</keyword>
<organism evidence="11 12">
    <name type="scientific">Plutella xylostella</name>
    <name type="common">Diamondback moth</name>
    <name type="synonym">Plutella maculipennis</name>
    <dbReference type="NCBI Taxonomy" id="51655"/>
    <lineage>
        <taxon>Eukaryota</taxon>
        <taxon>Metazoa</taxon>
        <taxon>Ecdysozoa</taxon>
        <taxon>Arthropoda</taxon>
        <taxon>Hexapoda</taxon>
        <taxon>Insecta</taxon>
        <taxon>Pterygota</taxon>
        <taxon>Neoptera</taxon>
        <taxon>Endopterygota</taxon>
        <taxon>Lepidoptera</taxon>
        <taxon>Glossata</taxon>
        <taxon>Ditrysia</taxon>
        <taxon>Yponomeutoidea</taxon>
        <taxon>Plutellidae</taxon>
        <taxon>Plutella</taxon>
    </lineage>
</organism>
<evidence type="ECO:0000256" key="1">
    <source>
        <dbReference type="ARBA" id="ARBA00004651"/>
    </source>
</evidence>
<protein>
    <recommendedName>
        <fullName evidence="13">Odorant receptor</fullName>
    </recommendedName>
</protein>
<feature type="transmembrane region" description="Helical" evidence="10">
    <location>
        <begin position="134"/>
        <end position="153"/>
    </location>
</feature>
<evidence type="ECO:0008006" key="13">
    <source>
        <dbReference type="Google" id="ProtNLM"/>
    </source>
</evidence>
<gene>
    <name evidence="11" type="ORF">JYU34_004640</name>
</gene>
<keyword evidence="2" id="KW-1003">Cell membrane</keyword>
<evidence type="ECO:0000256" key="8">
    <source>
        <dbReference type="ARBA" id="ARBA00023170"/>
    </source>
</evidence>
<evidence type="ECO:0000256" key="9">
    <source>
        <dbReference type="ARBA" id="ARBA00023224"/>
    </source>
</evidence>
<dbReference type="Proteomes" id="UP000823941">
    <property type="component" value="Chromosome 6"/>
</dbReference>
<evidence type="ECO:0000313" key="12">
    <source>
        <dbReference type="Proteomes" id="UP000823941"/>
    </source>
</evidence>
<dbReference type="PANTHER" id="PTHR21137:SF35">
    <property type="entry name" value="ODORANT RECEPTOR 19A-RELATED"/>
    <property type="match status" value="1"/>
</dbReference>
<evidence type="ECO:0000256" key="7">
    <source>
        <dbReference type="ARBA" id="ARBA00023136"/>
    </source>
</evidence>
<sequence length="212" mass="24549">MPITTMVMWSFLSRLPTHRGGNAVEFGIWLPFDPNDDAYFTLVMLYEFTQLTWLGCNNCNVDTFVTILLQQCTTQIRILRLDLETAVERAQENAESEGITFDEAFHKVFTLSLRHYNKIIRLSKNIGHIFGRPIFFQFLVTAWIICTIVYRIVDIDPTSVLFISMIAYMSCIVVELFLYCYFGTILTYEIMKSSYTFYAVLKSTNQIDTASP</sequence>
<evidence type="ECO:0000256" key="4">
    <source>
        <dbReference type="ARBA" id="ARBA00022692"/>
    </source>
</evidence>
<dbReference type="Pfam" id="PF02949">
    <property type="entry name" value="7tm_6"/>
    <property type="match status" value="1"/>
</dbReference>
<keyword evidence="6 10" id="KW-1133">Transmembrane helix</keyword>
<accession>A0ABQ7QYH9</accession>
<dbReference type="InterPro" id="IPR004117">
    <property type="entry name" value="7tm6_olfct_rcpt"/>
</dbReference>
<reference evidence="11 12" key="1">
    <citation type="submission" date="2021-06" db="EMBL/GenBank/DDBJ databases">
        <title>A haploid diamondback moth (Plutella xylostella L.) genome assembly resolves 31 chromosomes and identifies a diamide resistance mutation.</title>
        <authorList>
            <person name="Ward C.M."/>
            <person name="Perry K.D."/>
            <person name="Baker G."/>
            <person name="Powis K."/>
            <person name="Heckel D.G."/>
            <person name="Baxter S.W."/>
        </authorList>
    </citation>
    <scope>NUCLEOTIDE SEQUENCE [LARGE SCALE GENOMIC DNA]</scope>
    <source>
        <strain evidence="11 12">LV</strain>
        <tissue evidence="11">Single pupa</tissue>
    </source>
</reference>
<dbReference type="PANTHER" id="PTHR21137">
    <property type="entry name" value="ODORANT RECEPTOR"/>
    <property type="match status" value="1"/>
</dbReference>
<keyword evidence="7 10" id="KW-0472">Membrane</keyword>
<comment type="subcellular location">
    <subcellularLocation>
        <location evidence="1">Cell membrane</location>
        <topology evidence="1">Multi-pass membrane protein</topology>
    </subcellularLocation>
</comment>
<keyword evidence="9" id="KW-0807">Transducer</keyword>
<keyword evidence="12" id="KW-1185">Reference proteome</keyword>
<keyword evidence="3" id="KW-0716">Sensory transduction</keyword>
<evidence type="ECO:0000256" key="6">
    <source>
        <dbReference type="ARBA" id="ARBA00022989"/>
    </source>
</evidence>
<keyword evidence="5" id="KW-0552">Olfaction</keyword>
<evidence type="ECO:0000256" key="5">
    <source>
        <dbReference type="ARBA" id="ARBA00022725"/>
    </source>
</evidence>
<name>A0ABQ7QYH9_PLUXY</name>